<accession>A0A6J4KZY7</accession>
<proteinExistence type="predicted"/>
<feature type="transmembrane region" description="Helical" evidence="1">
    <location>
        <begin position="68"/>
        <end position="90"/>
    </location>
</feature>
<evidence type="ECO:0000256" key="1">
    <source>
        <dbReference type="SAM" id="Phobius"/>
    </source>
</evidence>
<gene>
    <name evidence="2" type="ORF">AVDCRST_MAG89-1567</name>
</gene>
<evidence type="ECO:0008006" key="3">
    <source>
        <dbReference type="Google" id="ProtNLM"/>
    </source>
</evidence>
<reference evidence="2" key="1">
    <citation type="submission" date="2020-02" db="EMBL/GenBank/DDBJ databases">
        <authorList>
            <person name="Meier V. D."/>
        </authorList>
    </citation>
    <scope>NUCLEOTIDE SEQUENCE</scope>
    <source>
        <strain evidence="2">AVDCRST_MAG89</strain>
    </source>
</reference>
<protein>
    <recommendedName>
        <fullName evidence="3">Integral membrane protein</fullName>
    </recommendedName>
</protein>
<name>A0A6J4KZY7_9BACT</name>
<sequence length="296" mass="30237">MPVPSLRPLGFGEILDGAFSLYRRNFRTFVLTALVPSIALLAGGLLYATALSGFLRDGGDPATAMASIMGPFLLFVVLAVGATLMSWGALTRQASQAFTGAPVSVADGLRAGLRAILPLLGAALLAVVAVVLVGGAVGIISAIFMMVLGAIGVILMTIGILAVYVLAITIFAGVAPAIVVEGKGPLSGITRSFDLIKGAIGRTMGLVVVSVLIAYLPVVAVMFVTGSTGMMLNPTSAAAMPGAGALIAQQVLGWIAGVLTTPFMVSVFVLSYFDRRVRTEALDVQVMTESLAPAGQ</sequence>
<dbReference type="AlphaFoldDB" id="A0A6J4KZY7"/>
<feature type="transmembrane region" description="Helical" evidence="1">
    <location>
        <begin position="150"/>
        <end position="179"/>
    </location>
</feature>
<keyword evidence="1" id="KW-0472">Membrane</keyword>
<keyword evidence="1" id="KW-1133">Transmembrane helix</keyword>
<feature type="transmembrane region" description="Helical" evidence="1">
    <location>
        <begin position="200"/>
        <end position="224"/>
    </location>
</feature>
<feature type="transmembrane region" description="Helical" evidence="1">
    <location>
        <begin position="251"/>
        <end position="273"/>
    </location>
</feature>
<organism evidence="2">
    <name type="scientific">uncultured Gemmatimonadota bacterium</name>
    <dbReference type="NCBI Taxonomy" id="203437"/>
    <lineage>
        <taxon>Bacteria</taxon>
        <taxon>Pseudomonadati</taxon>
        <taxon>Gemmatimonadota</taxon>
        <taxon>environmental samples</taxon>
    </lineage>
</organism>
<dbReference type="EMBL" id="CADCTV010000337">
    <property type="protein sequence ID" value="CAA9319262.1"/>
    <property type="molecule type" value="Genomic_DNA"/>
</dbReference>
<evidence type="ECO:0000313" key="2">
    <source>
        <dbReference type="EMBL" id="CAA9319262.1"/>
    </source>
</evidence>
<keyword evidence="1" id="KW-0812">Transmembrane</keyword>
<feature type="transmembrane region" description="Helical" evidence="1">
    <location>
        <begin position="29"/>
        <end position="48"/>
    </location>
</feature>
<feature type="transmembrane region" description="Helical" evidence="1">
    <location>
        <begin position="119"/>
        <end position="144"/>
    </location>
</feature>